<name>A0A8C6GLJ1_MUSSI</name>
<proteinExistence type="predicted"/>
<feature type="region of interest" description="Disordered" evidence="1">
    <location>
        <begin position="1"/>
        <end position="28"/>
    </location>
</feature>
<keyword evidence="3" id="KW-1185">Reference proteome</keyword>
<dbReference type="AlphaFoldDB" id="A0A8C6GLJ1"/>
<protein>
    <submittedName>
        <fullName evidence="2">Embryonic testis differentiation</fullName>
    </submittedName>
</protein>
<sequence length="59" mass="6981">MDEKNPEAVPRPPEQNTELVPPKKSKSKKPANILIYLIDRHLGRPRNDMDLFEWVWTLK</sequence>
<reference evidence="2" key="1">
    <citation type="submission" date="2025-08" db="UniProtKB">
        <authorList>
            <consortium name="Ensembl"/>
        </authorList>
    </citation>
    <scope>IDENTIFICATION</scope>
</reference>
<reference evidence="2" key="2">
    <citation type="submission" date="2025-09" db="UniProtKB">
        <authorList>
            <consortium name="Ensembl"/>
        </authorList>
    </citation>
    <scope>IDENTIFICATION</scope>
</reference>
<organism evidence="2 3">
    <name type="scientific">Mus spicilegus</name>
    <name type="common">Mound-building mouse</name>
    <dbReference type="NCBI Taxonomy" id="10103"/>
    <lineage>
        <taxon>Eukaryota</taxon>
        <taxon>Metazoa</taxon>
        <taxon>Chordata</taxon>
        <taxon>Craniata</taxon>
        <taxon>Vertebrata</taxon>
        <taxon>Euteleostomi</taxon>
        <taxon>Mammalia</taxon>
        <taxon>Eutheria</taxon>
        <taxon>Euarchontoglires</taxon>
        <taxon>Glires</taxon>
        <taxon>Rodentia</taxon>
        <taxon>Myomorpha</taxon>
        <taxon>Muroidea</taxon>
        <taxon>Muridae</taxon>
        <taxon>Murinae</taxon>
        <taxon>Mus</taxon>
        <taxon>Mus</taxon>
    </lineage>
</organism>
<accession>A0A8C6GLJ1</accession>
<evidence type="ECO:0000313" key="2">
    <source>
        <dbReference type="Ensembl" id="ENSMSIP00000007732.1"/>
    </source>
</evidence>
<evidence type="ECO:0000256" key="1">
    <source>
        <dbReference type="SAM" id="MobiDB-lite"/>
    </source>
</evidence>
<dbReference type="GeneTree" id="ENSGT01150000287220"/>
<dbReference type="Ensembl" id="ENSMSIT00000009850.1">
    <property type="protein sequence ID" value="ENSMSIP00000007732.1"/>
    <property type="gene ID" value="ENSMSIG00000006896.1"/>
</dbReference>
<dbReference type="Proteomes" id="UP000694415">
    <property type="component" value="Unplaced"/>
</dbReference>
<evidence type="ECO:0000313" key="3">
    <source>
        <dbReference type="Proteomes" id="UP000694415"/>
    </source>
</evidence>